<dbReference type="Gene3D" id="4.10.280.10">
    <property type="entry name" value="Helix-loop-helix DNA-binding domain"/>
    <property type="match status" value="1"/>
</dbReference>
<reference evidence="1 2" key="1">
    <citation type="submission" date="2023-01" db="EMBL/GenBank/DDBJ databases">
        <title>Bacillus changyiensis sp. nov., isolated from a coastal deposit.</title>
        <authorList>
            <person name="Xiao G."/>
            <person name="Lai Q."/>
            <person name="Hu Z."/>
            <person name="Shao Z."/>
        </authorList>
    </citation>
    <scope>NUCLEOTIDE SEQUENCE [LARGE SCALE GENOMIC DNA]</scope>
    <source>
        <strain evidence="1 2">CLL-7-23</strain>
    </source>
</reference>
<dbReference type="Proteomes" id="UP001211894">
    <property type="component" value="Unassembled WGS sequence"/>
</dbReference>
<keyword evidence="2" id="KW-1185">Reference proteome</keyword>
<organism evidence="1 2">
    <name type="scientific">Bacillus changyiensis</name>
    <dbReference type="NCBI Taxonomy" id="3004103"/>
    <lineage>
        <taxon>Bacteria</taxon>
        <taxon>Bacillati</taxon>
        <taxon>Bacillota</taxon>
        <taxon>Bacilli</taxon>
        <taxon>Bacillales</taxon>
        <taxon>Bacillaceae</taxon>
        <taxon>Bacillus</taxon>
    </lineage>
</organism>
<dbReference type="InterPro" id="IPR037208">
    <property type="entry name" value="Spo0E-like_sf"/>
</dbReference>
<gene>
    <name evidence="1" type="ORF">PJ311_15110</name>
</gene>
<dbReference type="InterPro" id="IPR018540">
    <property type="entry name" value="Spo0E-like"/>
</dbReference>
<evidence type="ECO:0000313" key="2">
    <source>
        <dbReference type="Proteomes" id="UP001211894"/>
    </source>
</evidence>
<proteinExistence type="predicted"/>
<dbReference type="Pfam" id="PF09388">
    <property type="entry name" value="SpoOE-like"/>
    <property type="match status" value="1"/>
</dbReference>
<evidence type="ECO:0000313" key="1">
    <source>
        <dbReference type="EMBL" id="MDA7027904.1"/>
    </source>
</evidence>
<comment type="caution">
    <text evidence="1">The sequence shown here is derived from an EMBL/GenBank/DDBJ whole genome shotgun (WGS) entry which is preliminary data.</text>
</comment>
<dbReference type="SUPFAM" id="SSF140500">
    <property type="entry name" value="BAS1536-like"/>
    <property type="match status" value="1"/>
</dbReference>
<dbReference type="InterPro" id="IPR036638">
    <property type="entry name" value="HLH_DNA-bd_sf"/>
</dbReference>
<sequence>MTKENLLHEIEEKRKELVNIIMTNGMTSHITIQHSQQLDTLLLEYQKLSLGSTQSS</sequence>
<protein>
    <submittedName>
        <fullName evidence="1">Aspartyl-phosphate phosphatase Spo0E family protein</fullName>
    </submittedName>
</protein>
<accession>A0ABT4X6H8</accession>
<dbReference type="RefSeq" id="WP_271341727.1">
    <property type="nucleotide sequence ID" value="NZ_JAQKAB010000011.1"/>
</dbReference>
<dbReference type="EMBL" id="JAQKAB010000011">
    <property type="protein sequence ID" value="MDA7027904.1"/>
    <property type="molecule type" value="Genomic_DNA"/>
</dbReference>
<name>A0ABT4X6H8_9BACI</name>